<name>A0A9D1FG98_9PROT</name>
<reference evidence="2" key="1">
    <citation type="submission" date="2020-10" db="EMBL/GenBank/DDBJ databases">
        <authorList>
            <person name="Gilroy R."/>
        </authorList>
    </citation>
    <scope>NUCLEOTIDE SEQUENCE</scope>
    <source>
        <strain evidence="2">ChiGjej3B3-5194</strain>
    </source>
</reference>
<gene>
    <name evidence="2" type="ORF">IAD02_03585</name>
</gene>
<feature type="transmembrane region" description="Helical" evidence="1">
    <location>
        <begin position="12"/>
        <end position="32"/>
    </location>
</feature>
<sequence>MALQTTSFKIARYILLALVLVLCIGIITWTLIARNRADLSTSGTVENVIRITNTDPCVQSVNNAVSQMWAYNAASIPQKYRDIESQYVNEKITTRINGSCNDVRFVCRPGQIRRDCDPCAQGSARQFAMEQQISDMIAEQCK</sequence>
<evidence type="ECO:0000313" key="3">
    <source>
        <dbReference type="Proteomes" id="UP000886742"/>
    </source>
</evidence>
<dbReference type="EMBL" id="DVJI01000012">
    <property type="protein sequence ID" value="HIS71041.1"/>
    <property type="molecule type" value="Genomic_DNA"/>
</dbReference>
<keyword evidence="1" id="KW-0472">Membrane</keyword>
<dbReference type="Proteomes" id="UP000886742">
    <property type="component" value="Unassembled WGS sequence"/>
</dbReference>
<reference evidence="2" key="2">
    <citation type="journal article" date="2021" name="PeerJ">
        <title>Extensive microbial diversity within the chicken gut microbiome revealed by metagenomics and culture.</title>
        <authorList>
            <person name="Gilroy R."/>
            <person name="Ravi A."/>
            <person name="Getino M."/>
            <person name="Pursley I."/>
            <person name="Horton D.L."/>
            <person name="Alikhan N.F."/>
            <person name="Baker D."/>
            <person name="Gharbi K."/>
            <person name="Hall N."/>
            <person name="Watson M."/>
            <person name="Adriaenssens E.M."/>
            <person name="Foster-Nyarko E."/>
            <person name="Jarju S."/>
            <person name="Secka A."/>
            <person name="Antonio M."/>
            <person name="Oren A."/>
            <person name="Chaudhuri R.R."/>
            <person name="La Ragione R."/>
            <person name="Hildebrand F."/>
            <person name="Pallen M.J."/>
        </authorList>
    </citation>
    <scope>NUCLEOTIDE SEQUENCE</scope>
    <source>
        <strain evidence="2">ChiGjej3B3-5194</strain>
    </source>
</reference>
<organism evidence="2 3">
    <name type="scientific">Candidatus Enterousia intestinigallinarum</name>
    <dbReference type="NCBI Taxonomy" id="2840790"/>
    <lineage>
        <taxon>Bacteria</taxon>
        <taxon>Pseudomonadati</taxon>
        <taxon>Pseudomonadota</taxon>
        <taxon>Alphaproteobacteria</taxon>
        <taxon>Candidatus Enterousia</taxon>
    </lineage>
</organism>
<evidence type="ECO:0000256" key="1">
    <source>
        <dbReference type="SAM" id="Phobius"/>
    </source>
</evidence>
<comment type="caution">
    <text evidence="2">The sequence shown here is derived from an EMBL/GenBank/DDBJ whole genome shotgun (WGS) entry which is preliminary data.</text>
</comment>
<evidence type="ECO:0000313" key="2">
    <source>
        <dbReference type="EMBL" id="HIS71041.1"/>
    </source>
</evidence>
<proteinExistence type="predicted"/>
<dbReference type="AlphaFoldDB" id="A0A9D1FG98"/>
<keyword evidence="1" id="KW-0812">Transmembrane</keyword>
<accession>A0A9D1FG98</accession>
<protein>
    <submittedName>
        <fullName evidence="2">Uncharacterized protein</fullName>
    </submittedName>
</protein>
<keyword evidence="1" id="KW-1133">Transmembrane helix</keyword>